<dbReference type="Pfam" id="PF02195">
    <property type="entry name" value="ParB_N"/>
    <property type="match status" value="1"/>
</dbReference>
<dbReference type="SMART" id="SM00470">
    <property type="entry name" value="ParB"/>
    <property type="match status" value="1"/>
</dbReference>
<reference evidence="4 5" key="1">
    <citation type="submission" date="2023-02" db="EMBL/GenBank/DDBJ databases">
        <title>Genome sequence of Lacticaseibacillus sp. KACC 23028.</title>
        <authorList>
            <person name="Kim S."/>
            <person name="Heo J."/>
            <person name="Kwon S.-W."/>
        </authorList>
    </citation>
    <scope>NUCLEOTIDE SEQUENCE [LARGE SCALE GENOMIC DNA]</scope>
    <source>
        <strain evidence="4 5">KACC 23028</strain>
    </source>
</reference>
<dbReference type="InterPro" id="IPR004437">
    <property type="entry name" value="ParB/RepB/Spo0J"/>
</dbReference>
<accession>A0ABY7WRZ5</accession>
<evidence type="ECO:0000256" key="2">
    <source>
        <dbReference type="SAM" id="MobiDB-lite"/>
    </source>
</evidence>
<feature type="domain" description="ParB-like N-terminal" evidence="3">
    <location>
        <begin position="17"/>
        <end position="108"/>
    </location>
</feature>
<dbReference type="SUPFAM" id="SSF110849">
    <property type="entry name" value="ParB/Sulfiredoxin"/>
    <property type="match status" value="1"/>
</dbReference>
<evidence type="ECO:0000313" key="4">
    <source>
        <dbReference type="EMBL" id="WDF82564.1"/>
    </source>
</evidence>
<dbReference type="InterPro" id="IPR036086">
    <property type="entry name" value="ParB/Sulfiredoxin_sf"/>
</dbReference>
<dbReference type="InterPro" id="IPR050336">
    <property type="entry name" value="Chromosome_partition/occlusion"/>
</dbReference>
<organism evidence="4 5">
    <name type="scientific">Lacticaseibacillus pabuli</name>
    <dbReference type="NCBI Taxonomy" id="3025672"/>
    <lineage>
        <taxon>Bacteria</taxon>
        <taxon>Bacillati</taxon>
        <taxon>Bacillota</taxon>
        <taxon>Bacilli</taxon>
        <taxon>Lactobacillales</taxon>
        <taxon>Lactobacillaceae</taxon>
        <taxon>Lacticaseibacillus</taxon>
    </lineage>
</organism>
<dbReference type="NCBIfam" id="TIGR00180">
    <property type="entry name" value="parB_part"/>
    <property type="match status" value="1"/>
</dbReference>
<comment type="similarity">
    <text evidence="1">Belongs to the ParB family.</text>
</comment>
<gene>
    <name evidence="4" type="ORF">PQ472_11820</name>
</gene>
<evidence type="ECO:0000256" key="1">
    <source>
        <dbReference type="ARBA" id="ARBA00006295"/>
    </source>
</evidence>
<dbReference type="SUPFAM" id="SSF109709">
    <property type="entry name" value="KorB DNA-binding domain-like"/>
    <property type="match status" value="1"/>
</dbReference>
<dbReference type="InterPro" id="IPR003115">
    <property type="entry name" value="ParB_N"/>
</dbReference>
<dbReference type="Gene3D" id="3.90.1530.30">
    <property type="match status" value="1"/>
</dbReference>
<feature type="compositionally biased region" description="Basic and acidic residues" evidence="2">
    <location>
        <begin position="236"/>
        <end position="247"/>
    </location>
</feature>
<dbReference type="InterPro" id="IPR041468">
    <property type="entry name" value="HTH_ParB/Spo0J"/>
</dbReference>
<dbReference type="PANTHER" id="PTHR33375:SF8">
    <property type="entry name" value="NUCLEOID OCCLUSION PROTEIN"/>
    <property type="match status" value="1"/>
</dbReference>
<dbReference type="RefSeq" id="WP_274260109.1">
    <property type="nucleotide sequence ID" value="NZ_CP117884.1"/>
</dbReference>
<feature type="compositionally biased region" description="Basic residues" evidence="2">
    <location>
        <begin position="248"/>
        <end position="257"/>
    </location>
</feature>
<protein>
    <submittedName>
        <fullName evidence="4">ParB/RepB/Spo0J family partition protein</fullName>
    </submittedName>
</protein>
<name>A0ABY7WRZ5_9LACO</name>
<proteinExistence type="inferred from homology"/>
<dbReference type="EMBL" id="CP117884">
    <property type="protein sequence ID" value="WDF82564.1"/>
    <property type="molecule type" value="Genomic_DNA"/>
</dbReference>
<dbReference type="Gene3D" id="1.10.10.2830">
    <property type="match status" value="1"/>
</dbReference>
<feature type="region of interest" description="Disordered" evidence="2">
    <location>
        <begin position="232"/>
        <end position="261"/>
    </location>
</feature>
<keyword evidence="5" id="KW-1185">Reference proteome</keyword>
<dbReference type="Pfam" id="PF17762">
    <property type="entry name" value="HTH_ParB"/>
    <property type="match status" value="1"/>
</dbReference>
<evidence type="ECO:0000259" key="3">
    <source>
        <dbReference type="SMART" id="SM00470"/>
    </source>
</evidence>
<dbReference type="PANTHER" id="PTHR33375">
    <property type="entry name" value="CHROMOSOME-PARTITIONING PROTEIN PARB-RELATED"/>
    <property type="match status" value="1"/>
</dbReference>
<evidence type="ECO:0000313" key="5">
    <source>
        <dbReference type="Proteomes" id="UP001220377"/>
    </source>
</evidence>
<sequence length="306" mass="34524">MAFSFFGRKKNDDKTVTELPTANIVPNRFQPRKVFQEDAIKELAATIKDHGLLQPIIVREYEPGQYEIIAGERRFRAVTSQLHWDKIPAIVTKMADDESAAMAIIENLQRAQLSPVEEARAYADLMASNSMTQENLARRIGKSQSFVANKLRLLKLSEDVQSAIMNGAITERHGRELLKLTPKQQSDVLRRIARDNLTVKETAQLVRGIIDPEGVRRDEEAHAAMAARVNAQVAADETKPAPEPDKPAKKKPAKKRTMPLTKDTRLAVNTIKKSVKMVRETGMQIHVKEDDDKQVHRIIIEIPNEK</sequence>
<dbReference type="Proteomes" id="UP001220377">
    <property type="component" value="Chromosome"/>
</dbReference>
<dbReference type="CDD" id="cd16393">
    <property type="entry name" value="SPO0J_N"/>
    <property type="match status" value="1"/>
</dbReference>